<dbReference type="AlphaFoldDB" id="A0A2D4PIB4"/>
<accession>A0A2D4PIB4</accession>
<dbReference type="EMBL" id="IACN01076905">
    <property type="protein sequence ID" value="LAB57771.1"/>
    <property type="molecule type" value="Transcribed_RNA"/>
</dbReference>
<protein>
    <submittedName>
        <fullName evidence="2">Uncharacterized protein</fullName>
    </submittedName>
</protein>
<organism evidence="2">
    <name type="scientific">Micrurus surinamensis</name>
    <name type="common">Surinam coral snake</name>
    <dbReference type="NCBI Taxonomy" id="129470"/>
    <lineage>
        <taxon>Eukaryota</taxon>
        <taxon>Metazoa</taxon>
        <taxon>Chordata</taxon>
        <taxon>Craniata</taxon>
        <taxon>Vertebrata</taxon>
        <taxon>Euteleostomi</taxon>
        <taxon>Lepidosauria</taxon>
        <taxon>Squamata</taxon>
        <taxon>Bifurcata</taxon>
        <taxon>Unidentata</taxon>
        <taxon>Episquamata</taxon>
        <taxon>Toxicofera</taxon>
        <taxon>Serpentes</taxon>
        <taxon>Colubroidea</taxon>
        <taxon>Elapidae</taxon>
        <taxon>Elapinae</taxon>
        <taxon>Micrurus</taxon>
    </lineage>
</organism>
<evidence type="ECO:0000256" key="1">
    <source>
        <dbReference type="SAM" id="MobiDB-lite"/>
    </source>
</evidence>
<feature type="compositionally biased region" description="Polar residues" evidence="1">
    <location>
        <begin position="108"/>
        <end position="118"/>
    </location>
</feature>
<reference evidence="2" key="1">
    <citation type="submission" date="2017-07" db="EMBL/GenBank/DDBJ databases">
        <authorList>
            <person name="Mikheyev A."/>
            <person name="Grau M."/>
        </authorList>
    </citation>
    <scope>NUCLEOTIDE SEQUENCE</scope>
    <source>
        <tissue evidence="2">Venom_gland</tissue>
    </source>
</reference>
<feature type="compositionally biased region" description="Low complexity" evidence="1">
    <location>
        <begin position="93"/>
        <end position="103"/>
    </location>
</feature>
<feature type="region of interest" description="Disordered" evidence="1">
    <location>
        <begin position="26"/>
        <end position="47"/>
    </location>
</feature>
<feature type="region of interest" description="Disordered" evidence="1">
    <location>
        <begin position="59"/>
        <end position="134"/>
    </location>
</feature>
<proteinExistence type="predicted"/>
<evidence type="ECO:0000313" key="2">
    <source>
        <dbReference type="EMBL" id="LAB57771.1"/>
    </source>
</evidence>
<sequence length="188" mass="19239">MGFRKAARAGVAVEAESRAILDPRHTLLPPKRGKVKAIPPPAAPSRTAVRGAAAIRLPASSATRPPPVTKAPSCEITRRRTTTNTALPKLGSPAAAAPQGPAAVHGNAPSTPASTGRRATTAGIKGPSGTTRTTGRAITTRGIILATADTGDEVRQYSQSSLYPPGLSQAPLLPKAGLWSLTYILTTS</sequence>
<reference evidence="2" key="2">
    <citation type="submission" date="2017-11" db="EMBL/GenBank/DDBJ databases">
        <title>Coralsnake Venomics: Analyses of Venom Gland Transcriptomes and Proteomes of Six Brazilian Taxa.</title>
        <authorList>
            <person name="Aird S.D."/>
            <person name="Jorge da Silva N."/>
            <person name="Qiu L."/>
            <person name="Villar-Briones A."/>
            <person name="Aparecida-Saddi V."/>
            <person name="Campos-Telles M.P."/>
            <person name="Grau M."/>
            <person name="Mikheyev A.S."/>
        </authorList>
    </citation>
    <scope>NUCLEOTIDE SEQUENCE</scope>
    <source>
        <tissue evidence="2">Venom_gland</tissue>
    </source>
</reference>
<name>A0A2D4PIB4_MICSU</name>